<protein>
    <submittedName>
        <fullName evidence="2">Cytochrome P450</fullName>
    </submittedName>
</protein>
<dbReference type="GO" id="GO:0005506">
    <property type="term" value="F:iron ion binding"/>
    <property type="evidence" value="ECO:0007669"/>
    <property type="project" value="InterPro"/>
</dbReference>
<comment type="caution">
    <text evidence="2">The sequence shown here is derived from an EMBL/GenBank/DDBJ whole genome shotgun (WGS) entry which is preliminary data.</text>
</comment>
<feature type="transmembrane region" description="Helical" evidence="1">
    <location>
        <begin position="23"/>
        <end position="41"/>
    </location>
</feature>
<dbReference type="SUPFAM" id="SSF48264">
    <property type="entry name" value="Cytochrome P450"/>
    <property type="match status" value="1"/>
</dbReference>
<gene>
    <name evidence="2" type="ORF">CCACVL1_02889</name>
</gene>
<evidence type="ECO:0000313" key="3">
    <source>
        <dbReference type="Proteomes" id="UP000188268"/>
    </source>
</evidence>
<sequence length="306" mass="33967">MAVFSTSEIGPMLSNITSSIHDFVRSFFTLVGLFVIFWYTWEFIKSRKGKPLSPPGPRGLPLVGSLPFLKPDLHCYFAELARTYGPVVKLQLGSKIGILVTSPSAAREVLKDQDIVFANRDVPAVAMLATGGRDIGFNSYGPEWRMLRKAGPAVNIGEQMFLTTLNVVTNMLWGGTLEGEVRESIGAEFRHAISEFTEILGLPNISDFFPALAPFDLQGLMKRMRKPVEKLNGIIDKMIDQRLKLDNRESGSTAAGEFKDFLQFLIQLKDGEDSQPPMTMNHIKALLQNPLVAIPTPRLPNPALYE</sequence>
<dbReference type="Gramene" id="OMP02184">
    <property type="protein sequence ID" value="OMP02184"/>
    <property type="gene ID" value="CCACVL1_02889"/>
</dbReference>
<evidence type="ECO:0000313" key="2">
    <source>
        <dbReference type="EMBL" id="OMP02184.1"/>
    </source>
</evidence>
<dbReference type="PANTHER" id="PTHR47951:SF3">
    <property type="entry name" value="CYTOCHROME P450, FAMILY 706, SUBFAMILY A, POLYPEPTIDE 4"/>
    <property type="match status" value="1"/>
</dbReference>
<dbReference type="InterPro" id="IPR036396">
    <property type="entry name" value="Cyt_P450_sf"/>
</dbReference>
<accession>A0A1R3K550</accession>
<dbReference type="GO" id="GO:0004497">
    <property type="term" value="F:monooxygenase activity"/>
    <property type="evidence" value="ECO:0007669"/>
    <property type="project" value="InterPro"/>
</dbReference>
<dbReference type="STRING" id="210143.A0A1R3K550"/>
<evidence type="ECO:0000256" key="1">
    <source>
        <dbReference type="SAM" id="Phobius"/>
    </source>
</evidence>
<keyword evidence="1" id="KW-0472">Membrane</keyword>
<name>A0A1R3K550_COCAP</name>
<keyword evidence="1" id="KW-0812">Transmembrane</keyword>
<dbReference type="Proteomes" id="UP000188268">
    <property type="component" value="Unassembled WGS sequence"/>
</dbReference>
<dbReference type="OMA" id="TSEIGPM"/>
<dbReference type="EMBL" id="AWWV01006280">
    <property type="protein sequence ID" value="OMP02184.1"/>
    <property type="molecule type" value="Genomic_DNA"/>
</dbReference>
<organism evidence="2 3">
    <name type="scientific">Corchorus capsularis</name>
    <name type="common">Jute</name>
    <dbReference type="NCBI Taxonomy" id="210143"/>
    <lineage>
        <taxon>Eukaryota</taxon>
        <taxon>Viridiplantae</taxon>
        <taxon>Streptophyta</taxon>
        <taxon>Embryophyta</taxon>
        <taxon>Tracheophyta</taxon>
        <taxon>Spermatophyta</taxon>
        <taxon>Magnoliopsida</taxon>
        <taxon>eudicotyledons</taxon>
        <taxon>Gunneridae</taxon>
        <taxon>Pentapetalae</taxon>
        <taxon>rosids</taxon>
        <taxon>malvids</taxon>
        <taxon>Malvales</taxon>
        <taxon>Malvaceae</taxon>
        <taxon>Grewioideae</taxon>
        <taxon>Apeibeae</taxon>
        <taxon>Corchorus</taxon>
    </lineage>
</organism>
<dbReference type="AlphaFoldDB" id="A0A1R3K550"/>
<dbReference type="Gene3D" id="1.10.630.10">
    <property type="entry name" value="Cytochrome P450"/>
    <property type="match status" value="1"/>
</dbReference>
<proteinExistence type="predicted"/>
<keyword evidence="3" id="KW-1185">Reference proteome</keyword>
<dbReference type="OrthoDB" id="2789670at2759"/>
<dbReference type="GO" id="GO:0020037">
    <property type="term" value="F:heme binding"/>
    <property type="evidence" value="ECO:0007669"/>
    <property type="project" value="InterPro"/>
</dbReference>
<dbReference type="InterPro" id="IPR001128">
    <property type="entry name" value="Cyt_P450"/>
</dbReference>
<reference evidence="2 3" key="1">
    <citation type="submission" date="2013-09" db="EMBL/GenBank/DDBJ databases">
        <title>Corchorus capsularis genome sequencing.</title>
        <authorList>
            <person name="Alam M."/>
            <person name="Haque M.S."/>
            <person name="Islam M.S."/>
            <person name="Emdad E.M."/>
            <person name="Islam M.M."/>
            <person name="Ahmed B."/>
            <person name="Halim A."/>
            <person name="Hossen Q.M.M."/>
            <person name="Hossain M.Z."/>
            <person name="Ahmed R."/>
            <person name="Khan M.M."/>
            <person name="Islam R."/>
            <person name="Rashid M.M."/>
            <person name="Khan S.A."/>
            <person name="Rahman M.S."/>
            <person name="Alam M."/>
        </authorList>
    </citation>
    <scope>NUCLEOTIDE SEQUENCE [LARGE SCALE GENOMIC DNA]</scope>
    <source>
        <strain evidence="3">cv. CVL-1</strain>
        <tissue evidence="2">Whole seedling</tissue>
    </source>
</reference>
<dbReference type="PANTHER" id="PTHR47951">
    <property type="entry name" value="OS08G0547900 PROTEIN"/>
    <property type="match status" value="1"/>
</dbReference>
<dbReference type="Pfam" id="PF00067">
    <property type="entry name" value="p450"/>
    <property type="match status" value="2"/>
</dbReference>
<keyword evidence="1" id="KW-1133">Transmembrane helix</keyword>
<dbReference type="GO" id="GO:0016705">
    <property type="term" value="F:oxidoreductase activity, acting on paired donors, with incorporation or reduction of molecular oxygen"/>
    <property type="evidence" value="ECO:0007669"/>
    <property type="project" value="InterPro"/>
</dbReference>